<evidence type="ECO:0000313" key="19">
    <source>
        <dbReference type="EMBL" id="KAG9321444.1"/>
    </source>
</evidence>
<feature type="transmembrane region" description="Helical" evidence="17">
    <location>
        <begin position="788"/>
        <end position="805"/>
    </location>
</feature>
<dbReference type="Proteomes" id="UP000717515">
    <property type="component" value="Unassembled WGS sequence"/>
</dbReference>
<evidence type="ECO:0000256" key="16">
    <source>
        <dbReference type="SAM" id="MobiDB-lite"/>
    </source>
</evidence>
<dbReference type="InterPro" id="IPR007484">
    <property type="entry name" value="Peptidase_M28"/>
</dbReference>
<feature type="region of interest" description="Disordered" evidence="16">
    <location>
        <begin position="541"/>
        <end position="576"/>
    </location>
</feature>
<proteinExistence type="inferred from homology"/>
<organism evidence="19 20">
    <name type="scientific">Mortierella alpina</name>
    <name type="common">Oleaginous fungus</name>
    <name type="synonym">Mortierella renispora</name>
    <dbReference type="NCBI Taxonomy" id="64518"/>
    <lineage>
        <taxon>Eukaryota</taxon>
        <taxon>Fungi</taxon>
        <taxon>Fungi incertae sedis</taxon>
        <taxon>Mucoromycota</taxon>
        <taxon>Mortierellomycotina</taxon>
        <taxon>Mortierellomycetes</taxon>
        <taxon>Mortierellales</taxon>
        <taxon>Mortierellaceae</taxon>
        <taxon>Mortierella</taxon>
    </lineage>
</organism>
<keyword evidence="9 15" id="KW-0378">Hydrolase</keyword>
<keyword evidence="5" id="KW-0926">Vacuole</keyword>
<feature type="transmembrane region" description="Helical" evidence="17">
    <location>
        <begin position="760"/>
        <end position="781"/>
    </location>
</feature>
<evidence type="ECO:0000256" key="1">
    <source>
        <dbReference type="ARBA" id="ARBA00001947"/>
    </source>
</evidence>
<dbReference type="GO" id="GO:0005774">
    <property type="term" value="C:vacuolar membrane"/>
    <property type="evidence" value="ECO:0007669"/>
    <property type="project" value="UniProtKB-SubCell"/>
</dbReference>
<feature type="transmembrane region" description="Helical" evidence="17">
    <location>
        <begin position="690"/>
        <end position="712"/>
    </location>
</feature>
<evidence type="ECO:0000256" key="15">
    <source>
        <dbReference type="RuleBase" id="RU361240"/>
    </source>
</evidence>
<feature type="transmembrane region" description="Helical" evidence="17">
    <location>
        <begin position="724"/>
        <end position="748"/>
    </location>
</feature>
<accession>A0A9P8CWU2</accession>
<evidence type="ECO:0000256" key="2">
    <source>
        <dbReference type="ARBA" id="ARBA00003273"/>
    </source>
</evidence>
<gene>
    <name evidence="19" type="ORF">KVV02_000316</name>
</gene>
<reference evidence="19" key="1">
    <citation type="submission" date="2021-07" db="EMBL/GenBank/DDBJ databases">
        <title>Draft genome of Mortierella alpina, strain LL118, isolated from an aspen leaf litter sample.</title>
        <authorList>
            <person name="Yang S."/>
            <person name="Vinatzer B.A."/>
        </authorList>
    </citation>
    <scope>NUCLEOTIDE SEQUENCE</scope>
    <source>
        <strain evidence="19">LL118</strain>
    </source>
</reference>
<dbReference type="PANTHER" id="PTHR12147">
    <property type="entry name" value="METALLOPEPTIDASE M28 FAMILY MEMBER"/>
    <property type="match status" value="1"/>
</dbReference>
<dbReference type="CDD" id="cd03875">
    <property type="entry name" value="M28_Fxna_like"/>
    <property type="match status" value="1"/>
</dbReference>
<feature type="region of interest" description="Disordered" evidence="16">
    <location>
        <begin position="1"/>
        <end position="22"/>
    </location>
</feature>
<dbReference type="InterPro" id="IPR048024">
    <property type="entry name" value="Fxna-like_M28_dom"/>
</dbReference>
<evidence type="ECO:0000256" key="10">
    <source>
        <dbReference type="ARBA" id="ARBA00022833"/>
    </source>
</evidence>
<dbReference type="AlphaFoldDB" id="A0A9P8CWU2"/>
<feature type="transmembrane region" description="Helical" evidence="17">
    <location>
        <begin position="581"/>
        <end position="601"/>
    </location>
</feature>
<dbReference type="GO" id="GO:0008235">
    <property type="term" value="F:metalloexopeptidase activity"/>
    <property type="evidence" value="ECO:0007669"/>
    <property type="project" value="InterPro"/>
</dbReference>
<keyword evidence="13 17" id="KW-0472">Membrane</keyword>
<dbReference type="SUPFAM" id="SSF53187">
    <property type="entry name" value="Zn-dependent exopeptidases"/>
    <property type="match status" value="1"/>
</dbReference>
<keyword evidence="7 17" id="KW-0812">Transmembrane</keyword>
<keyword evidence="11 17" id="KW-1133">Transmembrane helix</keyword>
<evidence type="ECO:0000259" key="18">
    <source>
        <dbReference type="Pfam" id="PF04389"/>
    </source>
</evidence>
<evidence type="ECO:0000256" key="17">
    <source>
        <dbReference type="SAM" id="Phobius"/>
    </source>
</evidence>
<evidence type="ECO:0000256" key="12">
    <source>
        <dbReference type="ARBA" id="ARBA00023049"/>
    </source>
</evidence>
<evidence type="ECO:0000256" key="7">
    <source>
        <dbReference type="ARBA" id="ARBA00022692"/>
    </source>
</evidence>
<dbReference type="InterPro" id="IPR045175">
    <property type="entry name" value="M28_fam"/>
</dbReference>
<dbReference type="EC" id="3.4.-.-" evidence="15"/>
<feature type="transmembrane region" description="Helical" evidence="17">
    <location>
        <begin position="488"/>
        <end position="509"/>
    </location>
</feature>
<evidence type="ECO:0000256" key="14">
    <source>
        <dbReference type="ARBA" id="ARBA00023180"/>
    </source>
</evidence>
<evidence type="ECO:0000256" key="11">
    <source>
        <dbReference type="ARBA" id="ARBA00022989"/>
    </source>
</evidence>
<name>A0A9P8CWU2_MORAP</name>
<keyword evidence="10 15" id="KW-0862">Zinc</keyword>
<evidence type="ECO:0000256" key="4">
    <source>
        <dbReference type="ARBA" id="ARBA00010918"/>
    </source>
</evidence>
<feature type="region of interest" description="Disordered" evidence="16">
    <location>
        <begin position="993"/>
        <end position="1015"/>
    </location>
</feature>
<keyword evidence="14" id="KW-0325">Glycoprotein</keyword>
<evidence type="ECO:0000256" key="3">
    <source>
        <dbReference type="ARBA" id="ARBA00004128"/>
    </source>
</evidence>
<feature type="domain" description="Peptidase M28" evidence="18">
    <location>
        <begin position="235"/>
        <end position="408"/>
    </location>
</feature>
<evidence type="ECO:0000256" key="5">
    <source>
        <dbReference type="ARBA" id="ARBA00022554"/>
    </source>
</evidence>
<evidence type="ECO:0000256" key="8">
    <source>
        <dbReference type="ARBA" id="ARBA00022723"/>
    </source>
</evidence>
<keyword evidence="12" id="KW-0482">Metalloprotease</keyword>
<keyword evidence="6 15" id="KW-0645">Protease</keyword>
<keyword evidence="8 15" id="KW-0479">Metal-binding</keyword>
<feature type="compositionally biased region" description="Basic and acidic residues" evidence="16">
    <location>
        <begin position="567"/>
        <end position="576"/>
    </location>
</feature>
<feature type="compositionally biased region" description="Polar residues" evidence="16">
    <location>
        <begin position="541"/>
        <end position="556"/>
    </location>
</feature>
<evidence type="ECO:0000256" key="9">
    <source>
        <dbReference type="ARBA" id="ARBA00022801"/>
    </source>
</evidence>
<evidence type="ECO:0000313" key="20">
    <source>
        <dbReference type="Proteomes" id="UP000717515"/>
    </source>
</evidence>
<comment type="function">
    <text evidence="2">May be involved in vacuolar sorting and osmoregulation.</text>
</comment>
<comment type="similarity">
    <text evidence="4 15">Belongs to the peptidase M28 family.</text>
</comment>
<protein>
    <recommendedName>
        <fullName evidence="15">Peptide hydrolase</fullName>
        <ecNumber evidence="15">3.4.-.-</ecNumber>
    </recommendedName>
</protein>
<dbReference type="EMBL" id="JAIFTL010000204">
    <property type="protein sequence ID" value="KAG9321444.1"/>
    <property type="molecule type" value="Genomic_DNA"/>
</dbReference>
<dbReference type="PANTHER" id="PTHR12147:SF58">
    <property type="entry name" value="VACUOLAR MEMBRANE PROTEASE"/>
    <property type="match status" value="1"/>
</dbReference>
<comment type="subcellular location">
    <subcellularLocation>
        <location evidence="3">Vacuole membrane</location>
        <topology evidence="3">Multi-pass membrane protein</topology>
    </subcellularLocation>
</comment>
<evidence type="ECO:0000256" key="13">
    <source>
        <dbReference type="ARBA" id="ARBA00023136"/>
    </source>
</evidence>
<dbReference type="Pfam" id="PF04389">
    <property type="entry name" value="Peptidase_M28"/>
    <property type="match status" value="1"/>
</dbReference>
<evidence type="ECO:0000256" key="6">
    <source>
        <dbReference type="ARBA" id="ARBA00022670"/>
    </source>
</evidence>
<dbReference type="GO" id="GO:0046872">
    <property type="term" value="F:metal ion binding"/>
    <property type="evidence" value="ECO:0007669"/>
    <property type="project" value="UniProtKB-KW"/>
</dbReference>
<comment type="cofactor">
    <cofactor evidence="1">
        <name>Zn(2+)</name>
        <dbReference type="ChEBI" id="CHEBI:29105"/>
    </cofactor>
</comment>
<feature type="transmembrane region" description="Helical" evidence="17">
    <location>
        <begin position="59"/>
        <end position="79"/>
    </location>
</feature>
<dbReference type="Gene3D" id="3.40.630.10">
    <property type="entry name" value="Zn peptidases"/>
    <property type="match status" value="1"/>
</dbReference>
<feature type="transmembrane region" description="Helical" evidence="17">
    <location>
        <begin position="661"/>
        <end position="684"/>
    </location>
</feature>
<sequence length="1074" mass="118950">MNSPPPITSRANRRRALSLDNPATPLLGTIARRKSDKREQDEAAQRSHRMHVVSGCQCGSMYAVVALLSLAVMGIVFSARRPNAFTPSLPDMPPGQTLPGQQRAHTILPRHLLQPACDGFNPHTAWEHLAAITTTPHPFNSRANSDLTRKYIQDQFRELQAEAIALGRRNVRYDDGLDNSTWTRRHEARLDDGEPLQPEEVLEVVQGDNMVMWVGGVVDSVEDNVPVSIEIDVDQESQTALLVSAHYDSVATTYGATDDGGGVAVALAMIRHFIHHPVQHTLIFNLNNAEELGMFGASAFMGALPNSTMETGSGHPWKKYIRAFVNLEGAGSGGPSLLFRGSNYDIIRHYADNAPYPHASVFANDLFPLRIIQSETDYSVYTRHGLQGLDIAFYQRRAMYHSITDDLPIQSLYHMGSNAQATITGLCNTPYLDSIELAGNRATPHRSSSSSEPFSPRAHFAGKGVFFDVLGKQMFIWELWTLLLSNTFVLGLGLPVLTWAMVKIGVALVKKHRDRTNRLRSTVENPHSLRSILDPSSQSLAEFSEDGSSAPLSPLNSHYRHRRRHSGSLEHDQYDPPGKRAIVKTVGYITLIITLDIGALLEASNWLERVNPLARYSHPWLALLALGWLLLVVNTVVVYSITLFEALVCGPVPVVRGTAQWTIALGLWWWLVMLVIGTGVAGWLGTGALYGSTVLAVCAGIAALVQIAFSFIPPATDAKGPRKVWIAVLVLNLLLPGILILDLLVLVVHMVGHTLAGGSVMYVAYGSFLIPIFLSMVPVISRARNFKMALVSELLMLALLFWALTSVEPFTDQDPAGIAFSQYYNQTARTSYVELSTTAGPGYLDRILEHVDERDTESPSAFGTRAKCSPITVNGRLESCRFEPKHQVFEDPGRDVPVHAEWLSPKRESTEGWREGRLQILAVESRICSVYLAETSVGMETELWFEPALGVPPTSSKEDEIREPPAVNHYRKTLHVWAREWNRAWVAGIRVKEPKQPQHQPHSQHEEEEGTVYDSKKTPTVSLKVVCGYDDWSSGQGYASEFNHLRTHLPGWTRIRDGGMNPEGLFTVGVDMHF</sequence>
<comment type="caution">
    <text evidence="19">The sequence shown here is derived from an EMBL/GenBank/DDBJ whole genome shotgun (WGS) entry which is preliminary data.</text>
</comment>
<dbReference type="GO" id="GO:0006508">
    <property type="term" value="P:proteolysis"/>
    <property type="evidence" value="ECO:0007669"/>
    <property type="project" value="UniProtKB-KW"/>
</dbReference>
<feature type="transmembrane region" description="Helical" evidence="17">
    <location>
        <begin position="621"/>
        <end position="649"/>
    </location>
</feature>